<dbReference type="KEGG" id="elut:CKA38_05435"/>
<gene>
    <name evidence="1" type="ORF">CKA38_05435</name>
</gene>
<accession>A0A2U8E6N9</accession>
<dbReference type="Proteomes" id="UP000244896">
    <property type="component" value="Chromosome"/>
</dbReference>
<evidence type="ECO:0000313" key="1">
    <source>
        <dbReference type="EMBL" id="AWI10537.1"/>
    </source>
</evidence>
<dbReference type="EMBL" id="CP023004">
    <property type="protein sequence ID" value="AWI10537.1"/>
    <property type="molecule type" value="Genomic_DNA"/>
</dbReference>
<name>A0A2U8E6N9_9BACT</name>
<evidence type="ECO:0000313" key="2">
    <source>
        <dbReference type="Proteomes" id="UP000244896"/>
    </source>
</evidence>
<keyword evidence="2" id="KW-1185">Reference proteome</keyword>
<reference evidence="1 2" key="1">
    <citation type="journal article" date="2018" name="Syst. Appl. Microbiol.">
        <title>Ereboglobus luteus gen. nov. sp. nov. from cockroach guts, and new insights into the oxygen relationship of the genera Opitutus and Didymococcus (Verrucomicrobia: Opitutaceae).</title>
        <authorList>
            <person name="Tegtmeier D."/>
            <person name="Belitz A."/>
            <person name="Radek R."/>
            <person name="Heimerl T."/>
            <person name="Brune A."/>
        </authorList>
    </citation>
    <scope>NUCLEOTIDE SEQUENCE [LARGE SCALE GENOMIC DNA]</scope>
    <source>
        <strain evidence="1 2">Ho45</strain>
    </source>
</reference>
<dbReference type="OrthoDB" id="200410at2"/>
<sequence>MNERLKRERIFDEARKAGVDLDLLDTNLRLSVSERVRRHNEALRLAAKLERAMKARHGRPKHPLEASQ</sequence>
<protein>
    <submittedName>
        <fullName evidence="1">Uncharacterized protein</fullName>
    </submittedName>
</protein>
<organism evidence="1 2">
    <name type="scientific">Ereboglobus luteus</name>
    <dbReference type="NCBI Taxonomy" id="1796921"/>
    <lineage>
        <taxon>Bacteria</taxon>
        <taxon>Pseudomonadati</taxon>
        <taxon>Verrucomicrobiota</taxon>
        <taxon>Opitutia</taxon>
        <taxon>Opitutales</taxon>
        <taxon>Opitutaceae</taxon>
        <taxon>Ereboglobus</taxon>
    </lineage>
</organism>
<dbReference type="AlphaFoldDB" id="A0A2U8E6N9"/>
<proteinExistence type="predicted"/>